<dbReference type="Gene3D" id="6.10.140.2220">
    <property type="match status" value="1"/>
</dbReference>
<dbReference type="Gene3D" id="1.10.220.160">
    <property type="match status" value="1"/>
</dbReference>
<evidence type="ECO:0000256" key="5">
    <source>
        <dbReference type="SAM" id="MobiDB-lite"/>
    </source>
</evidence>
<feature type="compositionally biased region" description="Basic and acidic residues" evidence="5">
    <location>
        <begin position="308"/>
        <end position="318"/>
    </location>
</feature>
<dbReference type="InterPro" id="IPR046341">
    <property type="entry name" value="SET_dom_sf"/>
</dbReference>
<dbReference type="AlphaFoldDB" id="A0A8S0YQP6"/>
<dbReference type="GO" id="GO:0008757">
    <property type="term" value="F:S-adenosylmethionine-dependent methyltransferase activity"/>
    <property type="evidence" value="ECO:0007669"/>
    <property type="project" value="UniProtKB-ARBA"/>
</dbReference>
<name>A0A8S0YQP6_ARCPL</name>
<evidence type="ECO:0000313" key="9">
    <source>
        <dbReference type="Proteomes" id="UP000494256"/>
    </source>
</evidence>
<evidence type="ECO:0000259" key="7">
    <source>
        <dbReference type="PROSITE" id="PS50865"/>
    </source>
</evidence>
<evidence type="ECO:0000256" key="2">
    <source>
        <dbReference type="ARBA" id="ARBA00022771"/>
    </source>
</evidence>
<keyword evidence="3" id="KW-0862">Zinc</keyword>
<dbReference type="InterPro" id="IPR002893">
    <property type="entry name" value="Znf_MYND"/>
</dbReference>
<dbReference type="PROSITE" id="PS50865">
    <property type="entry name" value="ZF_MYND_2"/>
    <property type="match status" value="1"/>
</dbReference>
<keyword evidence="1" id="KW-0479">Metal-binding</keyword>
<evidence type="ECO:0000259" key="6">
    <source>
        <dbReference type="PROSITE" id="PS50280"/>
    </source>
</evidence>
<dbReference type="Gene3D" id="1.25.40.10">
    <property type="entry name" value="Tetratricopeptide repeat domain"/>
    <property type="match status" value="1"/>
</dbReference>
<feature type="domain" description="MYND-type" evidence="7">
    <location>
        <begin position="37"/>
        <end position="74"/>
    </location>
</feature>
<dbReference type="GO" id="GO:0008276">
    <property type="term" value="F:protein methyltransferase activity"/>
    <property type="evidence" value="ECO:0007669"/>
    <property type="project" value="UniProtKB-ARBA"/>
</dbReference>
<dbReference type="Proteomes" id="UP000494256">
    <property type="component" value="Unassembled WGS sequence"/>
</dbReference>
<evidence type="ECO:0000313" key="8">
    <source>
        <dbReference type="EMBL" id="CAB3221678.1"/>
    </source>
</evidence>
<dbReference type="InterPro" id="IPR001214">
    <property type="entry name" value="SET_dom"/>
</dbReference>
<dbReference type="OrthoDB" id="7167817at2759"/>
<keyword evidence="2 4" id="KW-0863">Zinc-finger</keyword>
<organism evidence="8 9">
    <name type="scientific">Arctia plantaginis</name>
    <name type="common">Wood tiger moth</name>
    <name type="synonym">Phalaena plantaginis</name>
    <dbReference type="NCBI Taxonomy" id="874455"/>
    <lineage>
        <taxon>Eukaryota</taxon>
        <taxon>Metazoa</taxon>
        <taxon>Ecdysozoa</taxon>
        <taxon>Arthropoda</taxon>
        <taxon>Hexapoda</taxon>
        <taxon>Insecta</taxon>
        <taxon>Pterygota</taxon>
        <taxon>Neoptera</taxon>
        <taxon>Endopterygota</taxon>
        <taxon>Lepidoptera</taxon>
        <taxon>Glossata</taxon>
        <taxon>Ditrysia</taxon>
        <taxon>Noctuoidea</taxon>
        <taxon>Erebidae</taxon>
        <taxon>Arctiinae</taxon>
        <taxon>Arctia</taxon>
    </lineage>
</organism>
<dbReference type="SUPFAM" id="SSF82199">
    <property type="entry name" value="SET domain"/>
    <property type="match status" value="1"/>
</dbReference>
<evidence type="ECO:0000256" key="1">
    <source>
        <dbReference type="ARBA" id="ARBA00022723"/>
    </source>
</evidence>
<sequence>MKNKYRNTDSSIKAGDLILTEPPFAFVLSSKEQGTRCDNCLEKGKVLKCSGCQYVHYCGRACQRDAWIDHKWECANFKRITPKILPDGARMLAKIINRLQRGDGHSFRSFYSGTSFRMWKDLMSHYSDLKADIKRMDHFTSLCVVLYDFLKDISLPNTVELMGLYGRMVINSFMILDIDMNSIGTGIYLASSILDHSCNPNAVATFDGKTINIRAIRDMPCLDWNQIRISYIDLMKTPYDRQTELLQNYYFLCQCDRCMDETQIKYAHAAICLNKQCNNPVSIPWKEDCLLVRKPEKKSDNENNSENQKSENSEEKSDCNSGEQLETGVSNDIESNKDDTEAIHCHECGTKYSEKHIDVFVKTMEFTHVHLQNMERASVAYIDVCQYCLERQDGVVHPLNVMHAQTLDHAFDALIQVQLWEKACGYADKLIPCFRFYYGERNPLLGLLYLKYGKILLYKMDIEKALSQLKCAEKIIKMTHGERHPLYKEQLLPLLQQAIMES</sequence>
<reference evidence="8 9" key="1">
    <citation type="submission" date="2020-04" db="EMBL/GenBank/DDBJ databases">
        <authorList>
            <person name="Wallbank WR R."/>
            <person name="Pardo Diaz C."/>
            <person name="Kozak K."/>
            <person name="Martin S."/>
            <person name="Jiggins C."/>
            <person name="Moest M."/>
            <person name="Warren A I."/>
            <person name="Byers J.R.P. K."/>
            <person name="Montejo-Kovacevich G."/>
            <person name="Yen C E."/>
        </authorList>
    </citation>
    <scope>NUCLEOTIDE SEQUENCE [LARGE SCALE GENOMIC DNA]</scope>
</reference>
<gene>
    <name evidence="8" type="ORF">APLA_LOCUS946</name>
</gene>
<evidence type="ECO:0000256" key="4">
    <source>
        <dbReference type="PROSITE-ProRule" id="PRU00134"/>
    </source>
</evidence>
<accession>A0A8S0YQP6</accession>
<dbReference type="PANTHER" id="PTHR12197:SF251">
    <property type="entry name" value="EG:BACR7C10.4 PROTEIN"/>
    <property type="match status" value="1"/>
</dbReference>
<dbReference type="PROSITE" id="PS01360">
    <property type="entry name" value="ZF_MYND_1"/>
    <property type="match status" value="1"/>
</dbReference>
<dbReference type="SUPFAM" id="SSF144232">
    <property type="entry name" value="HIT/MYND zinc finger-like"/>
    <property type="match status" value="1"/>
</dbReference>
<proteinExistence type="predicted"/>
<dbReference type="Gene3D" id="1.25.40.970">
    <property type="match status" value="1"/>
</dbReference>
<dbReference type="Pfam" id="PF01753">
    <property type="entry name" value="zf-MYND"/>
    <property type="match status" value="1"/>
</dbReference>
<dbReference type="PROSITE" id="PS50280">
    <property type="entry name" value="SET"/>
    <property type="match status" value="1"/>
</dbReference>
<feature type="region of interest" description="Disordered" evidence="5">
    <location>
        <begin position="296"/>
        <end position="335"/>
    </location>
</feature>
<dbReference type="InterPro" id="IPR011990">
    <property type="entry name" value="TPR-like_helical_dom_sf"/>
</dbReference>
<dbReference type="GO" id="GO:0008270">
    <property type="term" value="F:zinc ion binding"/>
    <property type="evidence" value="ECO:0007669"/>
    <property type="project" value="UniProtKB-KW"/>
</dbReference>
<evidence type="ECO:0000256" key="3">
    <source>
        <dbReference type="ARBA" id="ARBA00022833"/>
    </source>
</evidence>
<dbReference type="Gene3D" id="2.170.270.10">
    <property type="entry name" value="SET domain"/>
    <property type="match status" value="1"/>
</dbReference>
<dbReference type="GO" id="GO:0005634">
    <property type="term" value="C:nucleus"/>
    <property type="evidence" value="ECO:0007669"/>
    <property type="project" value="TreeGrafter"/>
</dbReference>
<feature type="domain" description="SET" evidence="6">
    <location>
        <begin position="1"/>
        <end position="232"/>
    </location>
</feature>
<dbReference type="GO" id="GO:0008170">
    <property type="term" value="F:N-methyltransferase activity"/>
    <property type="evidence" value="ECO:0007669"/>
    <property type="project" value="UniProtKB-ARBA"/>
</dbReference>
<comment type="caution">
    <text evidence="8">The sequence shown here is derived from an EMBL/GenBank/DDBJ whole genome shotgun (WGS) entry which is preliminary data.</text>
</comment>
<feature type="compositionally biased region" description="Polar residues" evidence="5">
    <location>
        <begin position="319"/>
        <end position="333"/>
    </location>
</feature>
<dbReference type="PANTHER" id="PTHR12197">
    <property type="entry name" value="HISTONE-LYSINE N-METHYLTRANSFERASE SMYD"/>
    <property type="match status" value="1"/>
</dbReference>
<dbReference type="InterPro" id="IPR050869">
    <property type="entry name" value="H3K4_H4K5_MeTrfase"/>
</dbReference>
<protein>
    <submittedName>
        <fullName evidence="8">Uncharacterized protein</fullName>
    </submittedName>
</protein>
<dbReference type="EMBL" id="CADEBD010000046">
    <property type="protein sequence ID" value="CAB3221678.1"/>
    <property type="molecule type" value="Genomic_DNA"/>
</dbReference>